<evidence type="ECO:0000313" key="4">
    <source>
        <dbReference type="Proteomes" id="UP000664052"/>
    </source>
</evidence>
<accession>A0ABS3D6M9</accession>
<comment type="caution">
    <text evidence="3">The sequence shown here is derived from an EMBL/GenBank/DDBJ whole genome shotgun (WGS) entry which is preliminary data.</text>
</comment>
<dbReference type="Proteomes" id="UP000664052">
    <property type="component" value="Unassembled WGS sequence"/>
</dbReference>
<dbReference type="EMBL" id="JAFIMU010000002">
    <property type="protein sequence ID" value="MBN8226681.1"/>
    <property type="molecule type" value="Genomic_DNA"/>
</dbReference>
<dbReference type="InterPro" id="IPR017853">
    <property type="entry name" value="GH"/>
</dbReference>
<evidence type="ECO:0000259" key="2">
    <source>
        <dbReference type="Pfam" id="PF02836"/>
    </source>
</evidence>
<dbReference type="InterPro" id="IPR006103">
    <property type="entry name" value="Glyco_hydro_2_cat"/>
</dbReference>
<organism evidence="3 4">
    <name type="scientific">Corallococcus macrosporus</name>
    <dbReference type="NCBI Taxonomy" id="35"/>
    <lineage>
        <taxon>Bacteria</taxon>
        <taxon>Pseudomonadati</taxon>
        <taxon>Myxococcota</taxon>
        <taxon>Myxococcia</taxon>
        <taxon>Myxococcales</taxon>
        <taxon>Cystobacterineae</taxon>
        <taxon>Myxococcaceae</taxon>
        <taxon>Corallococcus</taxon>
    </lineage>
</organism>
<gene>
    <name evidence="3" type="ORF">JYK02_04075</name>
</gene>
<reference evidence="3 4" key="1">
    <citation type="submission" date="2021-02" db="EMBL/GenBank/DDBJ databases">
        <title>De Novo genome assembly of isolated myxobacteria.</title>
        <authorList>
            <person name="Stevens D.C."/>
        </authorList>
    </citation>
    <scope>NUCLEOTIDE SEQUENCE [LARGE SCALE GENOMIC DNA]</scope>
    <source>
        <strain evidence="3 4">ATCC 29039</strain>
    </source>
</reference>
<dbReference type="RefSeq" id="WP_207048519.1">
    <property type="nucleotide sequence ID" value="NZ_JAFIMU010000002.1"/>
</dbReference>
<feature type="signal peptide" evidence="1">
    <location>
        <begin position="1"/>
        <end position="25"/>
    </location>
</feature>
<keyword evidence="1" id="KW-0732">Signal</keyword>
<protein>
    <recommendedName>
        <fullName evidence="2">Glycoside hydrolase family 2 catalytic domain-containing protein</fullName>
    </recommendedName>
</protein>
<dbReference type="Pfam" id="PF02836">
    <property type="entry name" value="Glyco_hydro_2_C"/>
    <property type="match status" value="1"/>
</dbReference>
<proteinExistence type="predicted"/>
<keyword evidence="4" id="KW-1185">Reference proteome</keyword>
<dbReference type="SUPFAM" id="SSF51445">
    <property type="entry name" value="(Trans)glycosidases"/>
    <property type="match status" value="1"/>
</dbReference>
<evidence type="ECO:0000313" key="3">
    <source>
        <dbReference type="EMBL" id="MBN8226681.1"/>
    </source>
</evidence>
<feature type="chain" id="PRO_5045638314" description="Glycoside hydrolase family 2 catalytic domain-containing protein" evidence="1">
    <location>
        <begin position="26"/>
        <end position="433"/>
    </location>
</feature>
<sequence length="433" mass="46559">MATARSFAAGVLLLTALLFTWGAEARTAIVKAGEGWKLELDGKPYAAKGVTFTGTGGPANFDRDCEQLRALGVNTLRTWGTGEETPALLDAAHKHGLRVLVGLWLRPGRPGMENDDAFDYVRDSKGREAQLQATVAQVRRFKDHPAVLAWGLGNEVILNSPDEPSKVAYARFLEKVVRAVKKVDTGHPVLSVDAWTLGVPLWEKYVPSLDAYGLNVYGRGIHALADAVKQAGGRKPWFITEFGAQGEWEAPKDARGLPVEPADGEKYAVIVDGWRNALAPHVQAGRCLGLFVFNYSATLDHGGLWLGMLSGTSKRPAWHAVREAYTGTKPEPALPVPVRLEVRGVEKGWADVAFDVTSTPPLDVSFAYNLRGAATRAERDRVTVLESRKGATPGTWRVRLPSVTGAIKLYGLAKDGAGNLAAATTSLAIPAAP</sequence>
<evidence type="ECO:0000256" key="1">
    <source>
        <dbReference type="SAM" id="SignalP"/>
    </source>
</evidence>
<dbReference type="Gene3D" id="3.20.20.80">
    <property type="entry name" value="Glycosidases"/>
    <property type="match status" value="1"/>
</dbReference>
<name>A0ABS3D6M9_9BACT</name>
<feature type="domain" description="Glycoside hydrolase family 2 catalytic" evidence="2">
    <location>
        <begin position="63"/>
        <end position="201"/>
    </location>
</feature>